<reference evidence="1" key="2">
    <citation type="submission" date="2020-11" db="EMBL/GenBank/DDBJ databases">
        <authorList>
            <person name="McCartney M.A."/>
            <person name="Auch B."/>
            <person name="Kono T."/>
            <person name="Mallez S."/>
            <person name="Becker A."/>
            <person name="Gohl D.M."/>
            <person name="Silverstein K.A.T."/>
            <person name="Koren S."/>
            <person name="Bechman K.B."/>
            <person name="Herman A."/>
            <person name="Abrahante J.E."/>
            <person name="Garbe J."/>
        </authorList>
    </citation>
    <scope>NUCLEOTIDE SEQUENCE</scope>
    <source>
        <strain evidence="1">Duluth1</strain>
        <tissue evidence="1">Whole animal</tissue>
    </source>
</reference>
<keyword evidence="2" id="KW-1185">Reference proteome</keyword>
<comment type="caution">
    <text evidence="1">The sequence shown here is derived from an EMBL/GenBank/DDBJ whole genome shotgun (WGS) entry which is preliminary data.</text>
</comment>
<name>A0A9D4LJ00_DREPO</name>
<gene>
    <name evidence="1" type="ORF">DPMN_101252</name>
</gene>
<evidence type="ECO:0000313" key="2">
    <source>
        <dbReference type="Proteomes" id="UP000828390"/>
    </source>
</evidence>
<accession>A0A9D4LJ00</accession>
<dbReference type="Proteomes" id="UP000828390">
    <property type="component" value="Unassembled WGS sequence"/>
</dbReference>
<dbReference type="AlphaFoldDB" id="A0A9D4LJ00"/>
<protein>
    <submittedName>
        <fullName evidence="1">Uncharacterized protein</fullName>
    </submittedName>
</protein>
<evidence type="ECO:0000313" key="1">
    <source>
        <dbReference type="EMBL" id="KAH3858624.1"/>
    </source>
</evidence>
<dbReference type="EMBL" id="JAIWYP010000003">
    <property type="protein sequence ID" value="KAH3858624.1"/>
    <property type="molecule type" value="Genomic_DNA"/>
</dbReference>
<proteinExistence type="predicted"/>
<organism evidence="1 2">
    <name type="scientific">Dreissena polymorpha</name>
    <name type="common">Zebra mussel</name>
    <name type="synonym">Mytilus polymorpha</name>
    <dbReference type="NCBI Taxonomy" id="45954"/>
    <lineage>
        <taxon>Eukaryota</taxon>
        <taxon>Metazoa</taxon>
        <taxon>Spiralia</taxon>
        <taxon>Lophotrochozoa</taxon>
        <taxon>Mollusca</taxon>
        <taxon>Bivalvia</taxon>
        <taxon>Autobranchia</taxon>
        <taxon>Heteroconchia</taxon>
        <taxon>Euheterodonta</taxon>
        <taxon>Imparidentia</taxon>
        <taxon>Neoheterodontei</taxon>
        <taxon>Myida</taxon>
        <taxon>Dreissenoidea</taxon>
        <taxon>Dreissenidae</taxon>
        <taxon>Dreissena</taxon>
    </lineage>
</organism>
<reference evidence="1" key="1">
    <citation type="journal article" date="2019" name="bioRxiv">
        <title>The Genome of the Zebra Mussel, Dreissena polymorpha: A Resource for Invasive Species Research.</title>
        <authorList>
            <person name="McCartney M.A."/>
            <person name="Auch B."/>
            <person name="Kono T."/>
            <person name="Mallez S."/>
            <person name="Zhang Y."/>
            <person name="Obille A."/>
            <person name="Becker A."/>
            <person name="Abrahante J.E."/>
            <person name="Garbe J."/>
            <person name="Badalamenti J.P."/>
            <person name="Herman A."/>
            <person name="Mangelson H."/>
            <person name="Liachko I."/>
            <person name="Sullivan S."/>
            <person name="Sone E.D."/>
            <person name="Koren S."/>
            <person name="Silverstein K.A.T."/>
            <person name="Beckman K.B."/>
            <person name="Gohl D.M."/>
        </authorList>
    </citation>
    <scope>NUCLEOTIDE SEQUENCE</scope>
    <source>
        <strain evidence="1">Duluth1</strain>
        <tissue evidence="1">Whole animal</tissue>
    </source>
</reference>
<sequence>MYQSERTLDQQTIYFIIGGIRDSNLHAELSFLALTYNQLCWFPSNHCAEVAEIADVTLDQQTIS</sequence>